<gene>
    <name evidence="3" type="ORF">HH213_14510</name>
</gene>
<keyword evidence="4" id="KW-1185">Reference proteome</keyword>
<dbReference type="InterPro" id="IPR018682">
    <property type="entry name" value="DUF2167_membr"/>
</dbReference>
<keyword evidence="2" id="KW-0732">Signal</keyword>
<evidence type="ECO:0000256" key="2">
    <source>
        <dbReference type="SAM" id="SignalP"/>
    </source>
</evidence>
<proteinExistence type="predicted"/>
<evidence type="ECO:0000256" key="1">
    <source>
        <dbReference type="SAM" id="Phobius"/>
    </source>
</evidence>
<dbReference type="EMBL" id="CP051684">
    <property type="protein sequence ID" value="QJD91188.1"/>
    <property type="molecule type" value="Genomic_DNA"/>
</dbReference>
<keyword evidence="1" id="KW-1133">Transmembrane helix</keyword>
<dbReference type="RefSeq" id="WP_169112686.1">
    <property type="nucleotide sequence ID" value="NZ_CP051684.1"/>
</dbReference>
<sequence length="320" mass="34350">MRRLLTTLLCLSLAATLPAQAAEPAASAASPASASAPQVSAQQFLASLNFREGKIKLPGEIATMDLPASFRYLDPADTEKLITDGWGNPPGAKTLGMIVPADVNPLSEAGWGVVVTYDKDGHVKDDDADKINYTDLLKDMQEGMAENNKARQEQGYAPMSLVGWAEQPSYDKGQHKLYWAKELHTDGSKENGLNYNIRVLGREGVLVLNAVSGMEQIAQVKQEMKKVTAFTEFTPGNRYTDFNASTDKVAEYGLAALVAGGVAAKLGFFGKIFALLLAFKKVLLLGVAAAGSWIYKLLGRKKDAKATEQAAAPVDLSKPE</sequence>
<keyword evidence="1" id="KW-0472">Membrane</keyword>
<accession>A0ABX6MAL6</accession>
<dbReference type="Proteomes" id="UP000503117">
    <property type="component" value="Chromosome"/>
</dbReference>
<evidence type="ECO:0000313" key="4">
    <source>
        <dbReference type="Proteomes" id="UP000503117"/>
    </source>
</evidence>
<feature type="signal peptide" evidence="2">
    <location>
        <begin position="1"/>
        <end position="21"/>
    </location>
</feature>
<dbReference type="Pfam" id="PF09935">
    <property type="entry name" value="DUF2167"/>
    <property type="match status" value="1"/>
</dbReference>
<feature type="chain" id="PRO_5046758725" evidence="2">
    <location>
        <begin position="22"/>
        <end position="320"/>
    </location>
</feature>
<keyword evidence="1" id="KW-0812">Transmembrane</keyword>
<reference evidence="3 4" key="1">
    <citation type="submission" date="2020-04" db="EMBL/GenBank/DDBJ databases">
        <title>Genome sequencing of novel species.</title>
        <authorList>
            <person name="Heo J."/>
            <person name="Kim S.-J."/>
            <person name="Kim J.-S."/>
            <person name="Hong S.-B."/>
            <person name="Kwon S.-W."/>
        </authorList>
    </citation>
    <scope>NUCLEOTIDE SEQUENCE [LARGE SCALE GENOMIC DNA]</scope>
    <source>
        <strain evidence="3 4">AF9R3</strain>
    </source>
</reference>
<organism evidence="3 4">
    <name type="scientific">Duganella dendranthematis</name>
    <dbReference type="NCBI Taxonomy" id="2728021"/>
    <lineage>
        <taxon>Bacteria</taxon>
        <taxon>Pseudomonadati</taxon>
        <taxon>Pseudomonadota</taxon>
        <taxon>Betaproteobacteria</taxon>
        <taxon>Burkholderiales</taxon>
        <taxon>Oxalobacteraceae</taxon>
        <taxon>Telluria group</taxon>
        <taxon>Duganella</taxon>
    </lineage>
</organism>
<name>A0ABX6MAL6_9BURK</name>
<evidence type="ECO:0000313" key="3">
    <source>
        <dbReference type="EMBL" id="QJD91188.1"/>
    </source>
</evidence>
<feature type="transmembrane region" description="Helical" evidence="1">
    <location>
        <begin position="272"/>
        <end position="295"/>
    </location>
</feature>
<protein>
    <submittedName>
        <fullName evidence="3">DUF2167 domain-containing protein</fullName>
    </submittedName>
</protein>